<dbReference type="Proteomes" id="UP000887013">
    <property type="component" value="Unassembled WGS sequence"/>
</dbReference>
<keyword evidence="2" id="KW-1185">Reference proteome</keyword>
<name>A0A8X6USX9_NEPPI</name>
<comment type="caution">
    <text evidence="1">The sequence shown here is derived from an EMBL/GenBank/DDBJ whole genome shotgun (WGS) entry which is preliminary data.</text>
</comment>
<evidence type="ECO:0000313" key="1">
    <source>
        <dbReference type="EMBL" id="GFU39634.1"/>
    </source>
</evidence>
<reference evidence="1" key="1">
    <citation type="submission" date="2020-08" db="EMBL/GenBank/DDBJ databases">
        <title>Multicomponent nature underlies the extraordinary mechanical properties of spider dragline silk.</title>
        <authorList>
            <person name="Kono N."/>
            <person name="Nakamura H."/>
            <person name="Mori M."/>
            <person name="Yoshida Y."/>
            <person name="Ohtoshi R."/>
            <person name="Malay A.D."/>
            <person name="Moran D.A.P."/>
            <person name="Tomita M."/>
            <person name="Numata K."/>
            <person name="Arakawa K."/>
        </authorList>
    </citation>
    <scope>NUCLEOTIDE SEQUENCE</scope>
</reference>
<dbReference type="AlphaFoldDB" id="A0A8X6USX9"/>
<proteinExistence type="predicted"/>
<dbReference type="EMBL" id="BMAW01084654">
    <property type="protein sequence ID" value="GFU39634.1"/>
    <property type="molecule type" value="Genomic_DNA"/>
</dbReference>
<sequence>MAHIHTKSSEKRVACGLRHPASLGATKKDVRTPGVRMATFHFREIMEISGGGPGYLIDPSLLSVMTSSQRKMKEGKKQCYMVL</sequence>
<protein>
    <submittedName>
        <fullName evidence="1">Uncharacterized protein</fullName>
    </submittedName>
</protein>
<gene>
    <name evidence="1" type="ORF">NPIL_424831</name>
</gene>
<accession>A0A8X6USX9</accession>
<evidence type="ECO:0000313" key="2">
    <source>
        <dbReference type="Proteomes" id="UP000887013"/>
    </source>
</evidence>
<organism evidence="1 2">
    <name type="scientific">Nephila pilipes</name>
    <name type="common">Giant wood spider</name>
    <name type="synonym">Nephila maculata</name>
    <dbReference type="NCBI Taxonomy" id="299642"/>
    <lineage>
        <taxon>Eukaryota</taxon>
        <taxon>Metazoa</taxon>
        <taxon>Ecdysozoa</taxon>
        <taxon>Arthropoda</taxon>
        <taxon>Chelicerata</taxon>
        <taxon>Arachnida</taxon>
        <taxon>Araneae</taxon>
        <taxon>Araneomorphae</taxon>
        <taxon>Entelegynae</taxon>
        <taxon>Araneoidea</taxon>
        <taxon>Nephilidae</taxon>
        <taxon>Nephila</taxon>
    </lineage>
</organism>